<feature type="non-terminal residue" evidence="2">
    <location>
        <position position="48"/>
    </location>
</feature>
<feature type="compositionally biased region" description="Polar residues" evidence="1">
    <location>
        <begin position="1"/>
        <end position="12"/>
    </location>
</feature>
<dbReference type="EMBL" id="CASHTH010001815">
    <property type="protein sequence ID" value="CAI8020293.1"/>
    <property type="molecule type" value="Genomic_DNA"/>
</dbReference>
<dbReference type="Proteomes" id="UP001174909">
    <property type="component" value="Unassembled WGS sequence"/>
</dbReference>
<gene>
    <name evidence="2" type="ORF">GBAR_LOCUS12140</name>
</gene>
<reference evidence="2" key="1">
    <citation type="submission" date="2023-03" db="EMBL/GenBank/DDBJ databases">
        <authorList>
            <person name="Steffen K."/>
            <person name="Cardenas P."/>
        </authorList>
    </citation>
    <scope>NUCLEOTIDE SEQUENCE</scope>
</reference>
<evidence type="ECO:0000313" key="2">
    <source>
        <dbReference type="EMBL" id="CAI8020293.1"/>
    </source>
</evidence>
<sequence length="48" mass="5329">MAYLSTSKNTLASEALPSRDKDERAIEKVSLVVCSFLFPRISLFPIPS</sequence>
<evidence type="ECO:0000256" key="1">
    <source>
        <dbReference type="SAM" id="MobiDB-lite"/>
    </source>
</evidence>
<dbReference type="AlphaFoldDB" id="A0AA35RYV6"/>
<comment type="caution">
    <text evidence="2">The sequence shown here is derived from an EMBL/GenBank/DDBJ whole genome shotgun (WGS) entry which is preliminary data.</text>
</comment>
<keyword evidence="3" id="KW-1185">Reference proteome</keyword>
<accession>A0AA35RYV6</accession>
<evidence type="ECO:0000313" key="3">
    <source>
        <dbReference type="Proteomes" id="UP001174909"/>
    </source>
</evidence>
<organism evidence="2 3">
    <name type="scientific">Geodia barretti</name>
    <name type="common">Barrett's horny sponge</name>
    <dbReference type="NCBI Taxonomy" id="519541"/>
    <lineage>
        <taxon>Eukaryota</taxon>
        <taxon>Metazoa</taxon>
        <taxon>Porifera</taxon>
        <taxon>Demospongiae</taxon>
        <taxon>Heteroscleromorpha</taxon>
        <taxon>Tetractinellida</taxon>
        <taxon>Astrophorina</taxon>
        <taxon>Geodiidae</taxon>
        <taxon>Geodia</taxon>
    </lineage>
</organism>
<proteinExistence type="predicted"/>
<feature type="region of interest" description="Disordered" evidence="1">
    <location>
        <begin position="1"/>
        <end position="21"/>
    </location>
</feature>
<protein>
    <submittedName>
        <fullName evidence="2">Uncharacterized protein</fullName>
    </submittedName>
</protein>
<name>A0AA35RYV6_GEOBA</name>